<feature type="transmembrane region" description="Helical" evidence="7">
    <location>
        <begin position="1186"/>
        <end position="1207"/>
    </location>
</feature>
<evidence type="ECO:0000256" key="4">
    <source>
        <dbReference type="ARBA" id="ARBA00023136"/>
    </source>
</evidence>
<feature type="transmembrane region" description="Helical" evidence="7">
    <location>
        <begin position="797"/>
        <end position="817"/>
    </location>
</feature>
<dbReference type="PANTHER" id="PTHR45951:SF3">
    <property type="entry name" value="PROTEIN DISPATCHED"/>
    <property type="match status" value="1"/>
</dbReference>
<keyword evidence="5" id="KW-0325">Glycoprotein</keyword>
<feature type="transmembrane region" description="Helical" evidence="7">
    <location>
        <begin position="1332"/>
        <end position="1352"/>
    </location>
</feature>
<keyword evidence="3 7" id="KW-1133">Transmembrane helix</keyword>
<dbReference type="PANTHER" id="PTHR45951">
    <property type="entry name" value="PROTEIN DISPATCHED-RELATED"/>
    <property type="match status" value="1"/>
</dbReference>
<protein>
    <recommendedName>
        <fullName evidence="8">SSD domain-containing protein</fullName>
    </recommendedName>
</protein>
<reference evidence="9" key="1">
    <citation type="submission" date="2021-02" db="EMBL/GenBank/DDBJ databases">
        <authorList>
            <person name="Nowell W R."/>
        </authorList>
    </citation>
    <scope>NUCLEOTIDE SEQUENCE</scope>
</reference>
<evidence type="ECO:0000259" key="8">
    <source>
        <dbReference type="PROSITE" id="PS50156"/>
    </source>
</evidence>
<evidence type="ECO:0000256" key="6">
    <source>
        <dbReference type="ARBA" id="ARBA00038046"/>
    </source>
</evidence>
<feature type="transmembrane region" description="Helical" evidence="7">
    <location>
        <begin position="1364"/>
        <end position="1390"/>
    </location>
</feature>
<sequence>MLALSNITYSRLLVRHHWLVLGSVVFISILLTIAGFVFTELPDFSDPRLGWGARGKGTIFSQLMVLRHASERFRLAYELPLETYELFGAFNQFSNLTVEDLDENSYRFDALSKYDLWRKKNPTKQYDELIDYNNLHNDFYDNDIDDNEMPHYDEDNAQSPLLYQWHRDRHFDLNNSIIKYVDDKMINTTVFDFVKNLPQFNRSNYQSARLPFDLFRPYAYLLEEKYRGRTGRDGMIEFYIGRAKPTEDLLSLEHLQSICQWEKKFKHLLSLDHVPSLSLATFVALYSSKTDCQFITFNDVVRFRSILHTCLPYYVNGYMDIPLSDTFLNRVILQHQPGQFTHQEQVKAVYTALRHTCFYKNITRFVFDHFTDKKFINDFQQSKNNSKVSLSMIFISNYKSIKYNRTRDQVMCLRRQPYSRKYCEERGCKNDFKNNFLSKSCSNQGYTTNDCFKYCECKYQCPNETEEVVLMTPIYKGQELVDLFEKYFAGKRQLLSYQDDFVKLIALNFANIRERAAMARISEDMLLVLIATALIIGITVLYLRSVSIALIIVVGAALSIGVSFFIYRVLYRIPIFPFMNLMSAFILIGIGCDDIFVFFDTWDQEKVEWLRKYQDRQQSDVNIPLNEINDEKQTKSKRLKVSSNAFQARHRLSLFNDPEELRKLLLSEEALTEIMAQTLKHAASSMFVTSFTTSAAFFTNMLTNISFIQVFGVFTGTCILLYFVITVTAIAAFAVIYEKYIQNIVSRILPIRLTTVVDTSSSGSSAKLCRRLASICRDIRNYIFGHFMPHVIINLRYLLVLLFLPMGVLGLVGVFHYPKLQVPSTQKVAFFLKDNPMEIYEFSMKNNFNGYSREEKRLFAYPAVSFIFGIRDIDDGYIFDMNDRGHLHLMPLYLERQVTLEFFKSFVSHLGTRADLFGSNYDLEKDFETFYQLSTEDILLAKIADDNAKQNVSATNHVDMITYLAKINTSLINNLVRDTVKTIDYKIDNDQSDDDYFIDARFGKINKTFSKICRKQLNDVTNPILIYSNYRKLFNKTLEKYYKDQLKRSYNINDMRSSINETIRDKLTEDYHRSALKTAMQCLTGAAGANNVPADFCERQVNKQRSVNWAVLPDKPSPVDGSVRPFAVIITIRGTLNQTDYDSYNTYYFKVKNFFDPYIKYQAPKHLQHAWFSSPGFAFYGVQRELLVGSYSSLIASLGIALLVLFLTSGNLFIAVYALLTISFAIAVTVAIFASLKWELGIVEAIILIMSVGLSVDFVVHFGVGYIHTDSTDIDRERKRIKQHYISSISISAESSDNVEIESRSRFSTYLLLYKQHQIERETRVTESISRVGSAVFMAAFTTFAAGFSMTLSSLTSFRQMGQFLMTIMLTSWVFSMFFFLPLCAIIGPVGKCGSIPFTRIGEYLKRCLSFRRHRANSNDLNIG</sequence>
<evidence type="ECO:0000313" key="10">
    <source>
        <dbReference type="EMBL" id="CAF4499818.1"/>
    </source>
</evidence>
<evidence type="ECO:0000256" key="1">
    <source>
        <dbReference type="ARBA" id="ARBA00004141"/>
    </source>
</evidence>
<dbReference type="Gene3D" id="1.20.1640.10">
    <property type="entry name" value="Multidrug efflux transporter AcrB transmembrane domain"/>
    <property type="match status" value="2"/>
</dbReference>
<feature type="transmembrane region" description="Helical" evidence="7">
    <location>
        <begin position="549"/>
        <end position="571"/>
    </location>
</feature>
<evidence type="ECO:0000256" key="7">
    <source>
        <dbReference type="SAM" id="Phobius"/>
    </source>
</evidence>
<dbReference type="EMBL" id="CAJNYV010000036">
    <property type="protein sequence ID" value="CAF3329521.1"/>
    <property type="molecule type" value="Genomic_DNA"/>
</dbReference>
<comment type="subcellular location">
    <subcellularLocation>
        <location evidence="1">Membrane</location>
        <topology evidence="1">Multi-pass membrane protein</topology>
    </subcellularLocation>
</comment>
<keyword evidence="2 7" id="KW-0812">Transmembrane</keyword>
<dbReference type="GO" id="GO:0007224">
    <property type="term" value="P:smoothened signaling pathway"/>
    <property type="evidence" value="ECO:0007669"/>
    <property type="project" value="TreeGrafter"/>
</dbReference>
<feature type="transmembrane region" description="Helical" evidence="7">
    <location>
        <begin position="18"/>
        <end position="38"/>
    </location>
</feature>
<evidence type="ECO:0000313" key="11">
    <source>
        <dbReference type="Proteomes" id="UP000663865"/>
    </source>
</evidence>
<keyword evidence="4 7" id="KW-0472">Membrane</keyword>
<dbReference type="GO" id="GO:0016020">
    <property type="term" value="C:membrane"/>
    <property type="evidence" value="ECO:0007669"/>
    <property type="project" value="UniProtKB-SubCell"/>
</dbReference>
<dbReference type="InterPro" id="IPR003392">
    <property type="entry name" value="PTHD_SSD"/>
</dbReference>
<name>A0A817UG13_9BILA</name>
<dbReference type="InterPro" id="IPR052081">
    <property type="entry name" value="Dispatched_Hh_regulator"/>
</dbReference>
<evidence type="ECO:0000256" key="3">
    <source>
        <dbReference type="ARBA" id="ARBA00022989"/>
    </source>
</evidence>
<feature type="transmembrane region" description="Helical" evidence="7">
    <location>
        <begin position="525"/>
        <end position="543"/>
    </location>
</feature>
<feature type="transmembrane region" description="Helical" evidence="7">
    <location>
        <begin position="1242"/>
        <end position="1269"/>
    </location>
</feature>
<dbReference type="InterPro" id="IPR000731">
    <property type="entry name" value="SSD"/>
</dbReference>
<dbReference type="EMBL" id="CAJOBS010000116">
    <property type="protein sequence ID" value="CAF4499818.1"/>
    <property type="molecule type" value="Genomic_DNA"/>
</dbReference>
<feature type="transmembrane region" description="Helical" evidence="7">
    <location>
        <begin position="707"/>
        <end position="737"/>
    </location>
</feature>
<accession>A0A817UG13</accession>
<organism evidence="9 11">
    <name type="scientific">Rotaria socialis</name>
    <dbReference type="NCBI Taxonomy" id="392032"/>
    <lineage>
        <taxon>Eukaryota</taxon>
        <taxon>Metazoa</taxon>
        <taxon>Spiralia</taxon>
        <taxon>Gnathifera</taxon>
        <taxon>Rotifera</taxon>
        <taxon>Eurotatoria</taxon>
        <taxon>Bdelloidea</taxon>
        <taxon>Philodinida</taxon>
        <taxon>Philodinidae</taxon>
        <taxon>Rotaria</taxon>
    </lineage>
</organism>
<dbReference type="SUPFAM" id="SSF82866">
    <property type="entry name" value="Multidrug efflux transporter AcrB transmembrane domain"/>
    <property type="match status" value="2"/>
</dbReference>
<dbReference type="Proteomes" id="UP000663865">
    <property type="component" value="Unassembled WGS sequence"/>
</dbReference>
<feature type="transmembrane region" description="Helical" evidence="7">
    <location>
        <begin position="1214"/>
        <end position="1236"/>
    </location>
</feature>
<feature type="transmembrane region" description="Helical" evidence="7">
    <location>
        <begin position="578"/>
        <end position="599"/>
    </location>
</feature>
<comment type="caution">
    <text evidence="9">The sequence shown here is derived from an EMBL/GenBank/DDBJ whole genome shotgun (WGS) entry which is preliminary data.</text>
</comment>
<feature type="domain" description="SSD" evidence="8">
    <location>
        <begin position="543"/>
        <end position="736"/>
    </location>
</feature>
<gene>
    <name evidence="9" type="ORF">KIK155_LOCUS1439</name>
    <name evidence="10" type="ORF">TOA249_LOCUS3337</name>
</gene>
<evidence type="ECO:0000256" key="5">
    <source>
        <dbReference type="ARBA" id="ARBA00023180"/>
    </source>
</evidence>
<comment type="similarity">
    <text evidence="6">Belongs to the dispatched family.</text>
</comment>
<dbReference type="Proteomes" id="UP000663838">
    <property type="component" value="Unassembled WGS sequence"/>
</dbReference>
<dbReference type="PROSITE" id="PS50156">
    <property type="entry name" value="SSD"/>
    <property type="match status" value="1"/>
</dbReference>
<dbReference type="GO" id="GO:0022857">
    <property type="term" value="F:transmembrane transporter activity"/>
    <property type="evidence" value="ECO:0007669"/>
    <property type="project" value="TreeGrafter"/>
</dbReference>
<dbReference type="Pfam" id="PF02460">
    <property type="entry name" value="Patched"/>
    <property type="match status" value="1"/>
</dbReference>
<proteinExistence type="inferred from homology"/>
<evidence type="ECO:0000313" key="9">
    <source>
        <dbReference type="EMBL" id="CAF3329521.1"/>
    </source>
</evidence>
<evidence type="ECO:0000256" key="2">
    <source>
        <dbReference type="ARBA" id="ARBA00022692"/>
    </source>
</evidence>